<evidence type="ECO:0000313" key="3">
    <source>
        <dbReference type="Proteomes" id="UP000051952"/>
    </source>
</evidence>
<gene>
    <name evidence="2" type="ORF">BSAL_54285</name>
</gene>
<dbReference type="VEuPathDB" id="TriTrypDB:BSAL_54285"/>
<sequence>MSVVAVARALGGRGSSPPIPNNGLVDSFMDDDSVAGAAERPDGRHCLHAFQSKHEVQFSTGPSAPTSKTITAQRDDVVRGEADANRAAKSQHEQEMRAARTIQAMIRQFLCRRQYLRYACFVKRDLQVLAERRKNIAVVVMQRIVRGFMTKRKYLKQRSQEEEKKREEAAKNKGKKKPAGGGGGGKKAATPAAPPPPIDYSSIPIPTAETWQLCRDAALERNHMFVTIVRQLLEDHFDESLATVELYLKGCSNNSPAEPIYLKVQACIQRRKNISLGLPANAVPTPAAAAAAGGAKKKK</sequence>
<organism evidence="2 3">
    <name type="scientific">Bodo saltans</name>
    <name type="common">Flagellated protozoan</name>
    <dbReference type="NCBI Taxonomy" id="75058"/>
    <lineage>
        <taxon>Eukaryota</taxon>
        <taxon>Discoba</taxon>
        <taxon>Euglenozoa</taxon>
        <taxon>Kinetoplastea</taxon>
        <taxon>Metakinetoplastina</taxon>
        <taxon>Eubodonida</taxon>
        <taxon>Bodonidae</taxon>
        <taxon>Bodo</taxon>
    </lineage>
</organism>
<proteinExistence type="predicted"/>
<feature type="region of interest" description="Disordered" evidence="1">
    <location>
        <begin position="155"/>
        <end position="198"/>
    </location>
</feature>
<protein>
    <submittedName>
        <fullName evidence="2">IQ calmodulin-binding protein, putative</fullName>
    </submittedName>
</protein>
<dbReference type="InterPro" id="IPR000048">
    <property type="entry name" value="IQ_motif_EF-hand-BS"/>
</dbReference>
<evidence type="ECO:0000256" key="1">
    <source>
        <dbReference type="SAM" id="MobiDB-lite"/>
    </source>
</evidence>
<name>A0A0S4IQY5_BODSA</name>
<keyword evidence="3" id="KW-1185">Reference proteome</keyword>
<evidence type="ECO:0000313" key="2">
    <source>
        <dbReference type="EMBL" id="CUE72567.1"/>
    </source>
</evidence>
<dbReference type="EMBL" id="CYKH01000130">
    <property type="protein sequence ID" value="CUE72567.1"/>
    <property type="molecule type" value="Genomic_DNA"/>
</dbReference>
<dbReference type="PROSITE" id="PS50096">
    <property type="entry name" value="IQ"/>
    <property type="match status" value="2"/>
</dbReference>
<dbReference type="SMART" id="SM00015">
    <property type="entry name" value="IQ"/>
    <property type="match status" value="2"/>
</dbReference>
<dbReference type="Gene3D" id="1.20.5.190">
    <property type="match status" value="1"/>
</dbReference>
<feature type="compositionally biased region" description="Basic and acidic residues" evidence="1">
    <location>
        <begin position="158"/>
        <end position="171"/>
    </location>
</feature>
<dbReference type="Proteomes" id="UP000051952">
    <property type="component" value="Unassembled WGS sequence"/>
</dbReference>
<dbReference type="AlphaFoldDB" id="A0A0S4IQY5"/>
<accession>A0A0S4IQY5</accession>
<dbReference type="Pfam" id="PF00612">
    <property type="entry name" value="IQ"/>
    <property type="match status" value="2"/>
</dbReference>
<reference evidence="3" key="1">
    <citation type="submission" date="2015-09" db="EMBL/GenBank/DDBJ databases">
        <authorList>
            <consortium name="Pathogen Informatics"/>
        </authorList>
    </citation>
    <scope>NUCLEOTIDE SEQUENCE [LARGE SCALE GENOMIC DNA]</scope>
    <source>
        <strain evidence="3">Lake Konstanz</strain>
    </source>
</reference>